<gene>
    <name evidence="2" type="ORF">ACFQDI_02415</name>
</gene>
<proteinExistence type="predicted"/>
<name>A0ABW0KM31_9BACT</name>
<evidence type="ECO:0000313" key="2">
    <source>
        <dbReference type="EMBL" id="MFC5453697.1"/>
    </source>
</evidence>
<keyword evidence="1" id="KW-0732">Signal</keyword>
<feature type="signal peptide" evidence="1">
    <location>
        <begin position="1"/>
        <end position="18"/>
    </location>
</feature>
<feature type="chain" id="PRO_5047028918" description="3-keto-disaccharide hydrolase domain-containing protein" evidence="1">
    <location>
        <begin position="19"/>
        <end position="244"/>
    </location>
</feature>
<comment type="caution">
    <text evidence="2">The sequence shown here is derived from an EMBL/GenBank/DDBJ whole genome shotgun (WGS) entry which is preliminary data.</text>
</comment>
<keyword evidence="3" id="KW-1185">Reference proteome</keyword>
<dbReference type="RefSeq" id="WP_377163023.1">
    <property type="nucleotide sequence ID" value="NZ_JBHSMQ010000001.1"/>
</dbReference>
<evidence type="ECO:0000256" key="1">
    <source>
        <dbReference type="SAM" id="SignalP"/>
    </source>
</evidence>
<evidence type="ECO:0008006" key="4">
    <source>
        <dbReference type="Google" id="ProtNLM"/>
    </source>
</evidence>
<evidence type="ECO:0000313" key="3">
    <source>
        <dbReference type="Proteomes" id="UP001596052"/>
    </source>
</evidence>
<reference evidence="3" key="1">
    <citation type="journal article" date="2019" name="Int. J. Syst. Evol. Microbiol.">
        <title>The Global Catalogue of Microorganisms (GCM) 10K type strain sequencing project: providing services to taxonomists for standard genome sequencing and annotation.</title>
        <authorList>
            <consortium name="The Broad Institute Genomics Platform"/>
            <consortium name="The Broad Institute Genome Sequencing Center for Infectious Disease"/>
            <person name="Wu L."/>
            <person name="Ma J."/>
        </authorList>
    </citation>
    <scope>NUCLEOTIDE SEQUENCE [LARGE SCALE GENOMIC DNA]</scope>
    <source>
        <strain evidence="3">CGMCC 4.1469</strain>
    </source>
</reference>
<dbReference type="EMBL" id="JBHSMQ010000001">
    <property type="protein sequence ID" value="MFC5453697.1"/>
    <property type="molecule type" value="Genomic_DNA"/>
</dbReference>
<sequence length="244" mass="26367">MKFRLLAPLLLITASTFAADAPKLPPIPAEPTAKKKELLFSDDFERAELGKDKGWAIVVPKFSVENGELKGTQMRFDAPAKDGKAAVKGHQAVIGNDIPTKNSVIEFRFRLGGAQSVTAEFDDRNFNGSHYGHLCMARIAADKIILVDQKGLAVARPEGATGEPPTPKGRKNVSFPLSLDPEAWHSFMLETVGDTMRASIDGKPVAFLQSPGIAHPTKSKVEFGCMGKGGCLDNLKIWNAEAVR</sequence>
<protein>
    <recommendedName>
        <fullName evidence="4">3-keto-disaccharide hydrolase domain-containing protein</fullName>
    </recommendedName>
</protein>
<accession>A0ABW0KM31</accession>
<dbReference type="Proteomes" id="UP001596052">
    <property type="component" value="Unassembled WGS sequence"/>
</dbReference>
<organism evidence="2 3">
    <name type="scientific">Prosthecobacter fluviatilis</name>
    <dbReference type="NCBI Taxonomy" id="445931"/>
    <lineage>
        <taxon>Bacteria</taxon>
        <taxon>Pseudomonadati</taxon>
        <taxon>Verrucomicrobiota</taxon>
        <taxon>Verrucomicrobiia</taxon>
        <taxon>Verrucomicrobiales</taxon>
        <taxon>Verrucomicrobiaceae</taxon>
        <taxon>Prosthecobacter</taxon>
    </lineage>
</organism>